<evidence type="ECO:0000313" key="2">
    <source>
        <dbReference type="Proteomes" id="UP000094893"/>
    </source>
</evidence>
<accession>A0A1C2IU25</accession>
<gene>
    <name evidence="1" type="ORF">A6P07_18585</name>
</gene>
<evidence type="ECO:0000313" key="1">
    <source>
        <dbReference type="EMBL" id="OCX68232.1"/>
    </source>
</evidence>
<organism evidence="1 2">
    <name type="scientific">Acidithiobacillus thiooxidans</name>
    <name type="common">Thiobacillus thiooxidans</name>
    <dbReference type="NCBI Taxonomy" id="930"/>
    <lineage>
        <taxon>Bacteria</taxon>
        <taxon>Pseudomonadati</taxon>
        <taxon>Pseudomonadota</taxon>
        <taxon>Acidithiobacillia</taxon>
        <taxon>Acidithiobacillales</taxon>
        <taxon>Acidithiobacillaceae</taxon>
        <taxon>Acidithiobacillus</taxon>
    </lineage>
</organism>
<dbReference type="EMBL" id="LWSA01000307">
    <property type="protein sequence ID" value="OCX68232.1"/>
    <property type="molecule type" value="Genomic_DNA"/>
</dbReference>
<comment type="caution">
    <text evidence="1">The sequence shown here is derived from an EMBL/GenBank/DDBJ whole genome shotgun (WGS) entry which is preliminary data.</text>
</comment>
<proteinExistence type="predicted"/>
<protein>
    <submittedName>
        <fullName evidence="1">Uncharacterized protein</fullName>
    </submittedName>
</protein>
<dbReference type="AlphaFoldDB" id="A0A1C2IU25"/>
<name>A0A1C2IU25_ACITH</name>
<sequence>MPVLLLLPVISRVQTPSHETYQQHLRAVEQMSKPKDDHHKHYLTACSMRASGYHLLETLEVYESGSVELHHSDAVISAFDTGGLTTLSIYKWISGAISLVSDKAA</sequence>
<reference evidence="1 2" key="1">
    <citation type="journal article" date="2016" name="Int. J. Mol. Sci.">
        <title>Comparative genomics of the extreme acidophile Acidithiobacillus thiooxidans reveals intraspecific divergence and niche adaptation.</title>
        <authorList>
            <person name="Zhang X."/>
            <person name="Feng X."/>
            <person name="Tao J."/>
            <person name="Ma L."/>
            <person name="Xiao Y."/>
            <person name="Liang Y."/>
            <person name="Liu X."/>
            <person name="Yin H."/>
        </authorList>
    </citation>
    <scope>NUCLEOTIDE SEQUENCE [LARGE SCALE GENOMIC DNA]</scope>
    <source>
        <strain evidence="1 2">A02</strain>
    </source>
</reference>
<dbReference type="Proteomes" id="UP000094893">
    <property type="component" value="Unassembled WGS sequence"/>
</dbReference>